<dbReference type="PANTHER" id="PTHR36042">
    <property type="entry name" value="OS05G0490900 PROTEIN"/>
    <property type="match status" value="1"/>
</dbReference>
<name>A0A9W6BA14_9CHLO</name>
<dbReference type="AlphaFoldDB" id="A0A9W6BA14"/>
<accession>A0A9W6BA14</accession>
<keyword evidence="3" id="KW-1185">Reference proteome</keyword>
<dbReference type="Proteomes" id="UP001165080">
    <property type="component" value="Unassembled WGS sequence"/>
</dbReference>
<keyword evidence="1" id="KW-0812">Transmembrane</keyword>
<dbReference type="PANTHER" id="PTHR36042:SF1">
    <property type="entry name" value="OS05G0490900 PROTEIN"/>
    <property type="match status" value="1"/>
</dbReference>
<protein>
    <submittedName>
        <fullName evidence="2">Uncharacterized protein</fullName>
    </submittedName>
</protein>
<feature type="transmembrane region" description="Helical" evidence="1">
    <location>
        <begin position="85"/>
        <end position="107"/>
    </location>
</feature>
<sequence>MLQLGNASARCGLRQSTRNALSAPCVQGRLGAIYARGITGVVARAQPEQQSPPKPAVDNEELPPWIRREKERELQAQQGASGLPWGLYLLFSIFTAIAAVGSIFEFVDRNAIFGVLPPENPLWAPILLFFAVTGFPTAGFLFVKGVNGFNEDAERQDKLDGYL</sequence>
<gene>
    <name evidence="2" type="primary">PLEST000463</name>
    <name evidence="2" type="ORF">PLESTB_000044000</name>
</gene>
<dbReference type="EMBL" id="BRXU01000001">
    <property type="protein sequence ID" value="GLC47960.1"/>
    <property type="molecule type" value="Genomic_DNA"/>
</dbReference>
<feature type="transmembrane region" description="Helical" evidence="1">
    <location>
        <begin position="122"/>
        <end position="143"/>
    </location>
</feature>
<reference evidence="2 3" key="1">
    <citation type="journal article" date="2023" name="Commun. Biol.">
        <title>Reorganization of the ancestral sex-determining regions during the evolution of trioecy in Pleodorina starrii.</title>
        <authorList>
            <person name="Takahashi K."/>
            <person name="Suzuki S."/>
            <person name="Kawai-Toyooka H."/>
            <person name="Yamamoto K."/>
            <person name="Hamaji T."/>
            <person name="Ootsuki R."/>
            <person name="Yamaguchi H."/>
            <person name="Kawachi M."/>
            <person name="Higashiyama T."/>
            <person name="Nozaki H."/>
        </authorList>
    </citation>
    <scope>NUCLEOTIDE SEQUENCE [LARGE SCALE GENOMIC DNA]</scope>
    <source>
        <strain evidence="2 3">NIES-4479</strain>
    </source>
</reference>
<dbReference type="OrthoDB" id="2013891at2759"/>
<comment type="caution">
    <text evidence="2">The sequence shown here is derived from an EMBL/GenBank/DDBJ whole genome shotgun (WGS) entry which is preliminary data.</text>
</comment>
<keyword evidence="1" id="KW-0472">Membrane</keyword>
<evidence type="ECO:0000256" key="1">
    <source>
        <dbReference type="SAM" id="Phobius"/>
    </source>
</evidence>
<proteinExistence type="predicted"/>
<evidence type="ECO:0000313" key="2">
    <source>
        <dbReference type="EMBL" id="GLC47960.1"/>
    </source>
</evidence>
<keyword evidence="1" id="KW-1133">Transmembrane helix</keyword>
<organism evidence="2 3">
    <name type="scientific">Pleodorina starrii</name>
    <dbReference type="NCBI Taxonomy" id="330485"/>
    <lineage>
        <taxon>Eukaryota</taxon>
        <taxon>Viridiplantae</taxon>
        <taxon>Chlorophyta</taxon>
        <taxon>core chlorophytes</taxon>
        <taxon>Chlorophyceae</taxon>
        <taxon>CS clade</taxon>
        <taxon>Chlamydomonadales</taxon>
        <taxon>Volvocaceae</taxon>
        <taxon>Pleodorina</taxon>
    </lineage>
</organism>
<evidence type="ECO:0000313" key="3">
    <source>
        <dbReference type="Proteomes" id="UP001165080"/>
    </source>
</evidence>